<evidence type="ECO:0000256" key="5">
    <source>
        <dbReference type="ARBA" id="ARBA00042096"/>
    </source>
</evidence>
<feature type="domain" description="Transcription factor CBF/NF-Y/archaeal histone" evidence="7">
    <location>
        <begin position="25"/>
        <end position="89"/>
    </location>
</feature>
<comment type="caution">
    <text evidence="8">The sequence shown here is derived from an EMBL/GenBank/DDBJ whole genome shotgun (WGS) entry which is preliminary data.</text>
</comment>
<dbReference type="Gene3D" id="1.10.20.10">
    <property type="entry name" value="Histone, subunit A"/>
    <property type="match status" value="1"/>
</dbReference>
<feature type="compositionally biased region" description="Low complexity" evidence="6">
    <location>
        <begin position="139"/>
        <end position="152"/>
    </location>
</feature>
<dbReference type="OrthoDB" id="1707486at2759"/>
<reference evidence="8 9" key="1">
    <citation type="journal article" date="2016" name="Genome Biol. Evol.">
        <title>Divergent and convergent evolution of fungal pathogenicity.</title>
        <authorList>
            <person name="Shang Y."/>
            <person name="Xiao G."/>
            <person name="Zheng P."/>
            <person name="Cen K."/>
            <person name="Zhan S."/>
            <person name="Wang C."/>
        </authorList>
    </citation>
    <scope>NUCLEOTIDE SEQUENCE [LARGE SCALE GENOMIC DNA]</scope>
    <source>
        <strain evidence="8 9">RCEF 2490</strain>
    </source>
</reference>
<protein>
    <recommendedName>
        <fullName evidence="4">DNA polymerase epsilon subunit D</fullName>
    </recommendedName>
    <alternativeName>
        <fullName evidence="5">DNA polymerase II subunit D</fullName>
    </alternativeName>
</protein>
<feature type="compositionally biased region" description="Basic and acidic residues" evidence="6">
    <location>
        <begin position="222"/>
        <end position="236"/>
    </location>
</feature>
<keyword evidence="2" id="KW-0235">DNA replication</keyword>
<dbReference type="EMBL" id="AZGY01000008">
    <property type="protein sequence ID" value="KZZ96005.1"/>
    <property type="molecule type" value="Genomic_DNA"/>
</dbReference>
<evidence type="ECO:0000256" key="6">
    <source>
        <dbReference type="SAM" id="MobiDB-lite"/>
    </source>
</evidence>
<dbReference type="InterPro" id="IPR003958">
    <property type="entry name" value="CBFA_NFYB_domain"/>
</dbReference>
<proteinExistence type="predicted"/>
<dbReference type="CDD" id="cd22928">
    <property type="entry name" value="HFD_POLE3_DPB4"/>
    <property type="match status" value="1"/>
</dbReference>
<sequence length="245" mass="26628">MPPRKSDPPRDDTMDDSALTIEDLTLPKSIITRLAKGVLPPNTQIQANAVLALSKSATVFVNYLASHANEYTTLAGKKTIAPADVFKALDDIEFGFLKGPLEAEFARFNKLQTEKRNSYRQKVRAKEEQGQSQPDSKEGTSATAAGASAAAPKAKKPRVNAPQENEDEEQQQDAETEDEVDVQEEEEDENEDEDEGEDDEDGDVESEDVGDETQDALEDEAASEKGKGADKEHDGDEALGGDESD</sequence>
<keyword evidence="3" id="KW-0539">Nucleus</keyword>
<evidence type="ECO:0000259" key="7">
    <source>
        <dbReference type="Pfam" id="PF00808"/>
    </source>
</evidence>
<evidence type="ECO:0000256" key="2">
    <source>
        <dbReference type="ARBA" id="ARBA00022705"/>
    </source>
</evidence>
<dbReference type="SUPFAM" id="SSF47113">
    <property type="entry name" value="Histone-fold"/>
    <property type="match status" value="1"/>
</dbReference>
<dbReference type="GO" id="GO:0006272">
    <property type="term" value="P:leading strand elongation"/>
    <property type="evidence" value="ECO:0007669"/>
    <property type="project" value="TreeGrafter"/>
</dbReference>
<dbReference type="PANTHER" id="PTHR46172">
    <property type="entry name" value="DNA POLYMERASE EPSILON SUBUNIT 3"/>
    <property type="match status" value="1"/>
</dbReference>
<organism evidence="8 9">
    <name type="scientific">Moelleriella libera RCEF 2490</name>
    <dbReference type="NCBI Taxonomy" id="1081109"/>
    <lineage>
        <taxon>Eukaryota</taxon>
        <taxon>Fungi</taxon>
        <taxon>Dikarya</taxon>
        <taxon>Ascomycota</taxon>
        <taxon>Pezizomycotina</taxon>
        <taxon>Sordariomycetes</taxon>
        <taxon>Hypocreomycetidae</taxon>
        <taxon>Hypocreales</taxon>
        <taxon>Clavicipitaceae</taxon>
        <taxon>Moelleriella</taxon>
    </lineage>
</organism>
<dbReference type="Pfam" id="PF00808">
    <property type="entry name" value="CBFD_NFYB_HMF"/>
    <property type="match status" value="1"/>
</dbReference>
<dbReference type="GO" id="GO:0046982">
    <property type="term" value="F:protein heterodimerization activity"/>
    <property type="evidence" value="ECO:0007669"/>
    <property type="project" value="InterPro"/>
</dbReference>
<dbReference type="GO" id="GO:0008623">
    <property type="term" value="C:CHRAC"/>
    <property type="evidence" value="ECO:0007669"/>
    <property type="project" value="TreeGrafter"/>
</dbReference>
<feature type="compositionally biased region" description="Acidic residues" evidence="6">
    <location>
        <begin position="164"/>
        <end position="221"/>
    </location>
</feature>
<evidence type="ECO:0000256" key="1">
    <source>
        <dbReference type="ARBA" id="ARBA00004123"/>
    </source>
</evidence>
<dbReference type="InterPro" id="IPR051377">
    <property type="entry name" value="DNA_Pol-Epsilon_Subunit"/>
</dbReference>
<dbReference type="InterPro" id="IPR009072">
    <property type="entry name" value="Histone-fold"/>
</dbReference>
<keyword evidence="9" id="KW-1185">Reference proteome</keyword>
<evidence type="ECO:0000256" key="3">
    <source>
        <dbReference type="ARBA" id="ARBA00023242"/>
    </source>
</evidence>
<dbReference type="GO" id="GO:0031507">
    <property type="term" value="P:heterochromatin formation"/>
    <property type="evidence" value="ECO:0007669"/>
    <property type="project" value="TreeGrafter"/>
</dbReference>
<dbReference type="GO" id="GO:0006974">
    <property type="term" value="P:DNA damage response"/>
    <property type="evidence" value="ECO:0007669"/>
    <property type="project" value="TreeGrafter"/>
</dbReference>
<dbReference type="AlphaFoldDB" id="A0A168C0X5"/>
<dbReference type="PANTHER" id="PTHR46172:SF1">
    <property type="entry name" value="DNA POLYMERASE EPSILON SUBUNIT 3"/>
    <property type="match status" value="1"/>
</dbReference>
<dbReference type="GO" id="GO:0031490">
    <property type="term" value="F:chromatin DNA binding"/>
    <property type="evidence" value="ECO:0007669"/>
    <property type="project" value="TreeGrafter"/>
</dbReference>
<feature type="region of interest" description="Disordered" evidence="6">
    <location>
        <begin position="116"/>
        <end position="245"/>
    </location>
</feature>
<name>A0A168C0X5_9HYPO</name>
<comment type="subcellular location">
    <subcellularLocation>
        <location evidence="1">Nucleus</location>
    </subcellularLocation>
</comment>
<evidence type="ECO:0000313" key="9">
    <source>
        <dbReference type="Proteomes" id="UP000078544"/>
    </source>
</evidence>
<gene>
    <name evidence="8" type="ORF">AAL_04301</name>
</gene>
<dbReference type="Proteomes" id="UP000078544">
    <property type="component" value="Unassembled WGS sequence"/>
</dbReference>
<accession>A0A168C0X5</accession>
<dbReference type="GO" id="GO:0008622">
    <property type="term" value="C:epsilon DNA polymerase complex"/>
    <property type="evidence" value="ECO:0007669"/>
    <property type="project" value="TreeGrafter"/>
</dbReference>
<evidence type="ECO:0000313" key="8">
    <source>
        <dbReference type="EMBL" id="KZZ96005.1"/>
    </source>
</evidence>
<dbReference type="STRING" id="1081109.A0A168C0X5"/>
<evidence type="ECO:0000256" key="4">
    <source>
        <dbReference type="ARBA" id="ARBA00039775"/>
    </source>
</evidence>